<organism evidence="5 6">
    <name type="scientific">Mycolicibacterium rufum</name>
    <dbReference type="NCBI Taxonomy" id="318424"/>
    <lineage>
        <taxon>Bacteria</taxon>
        <taxon>Bacillati</taxon>
        <taxon>Actinomycetota</taxon>
        <taxon>Actinomycetes</taxon>
        <taxon>Mycobacteriales</taxon>
        <taxon>Mycobacteriaceae</taxon>
        <taxon>Mycolicibacterium</taxon>
    </lineage>
</organism>
<name>A0A9X2YEU6_9MYCO</name>
<keyword evidence="1" id="KW-0597">Phosphoprotein</keyword>
<dbReference type="PROSITE" id="PS50006">
    <property type="entry name" value="FHA_DOMAIN"/>
    <property type="match status" value="1"/>
</dbReference>
<dbReference type="SMART" id="SM00240">
    <property type="entry name" value="FHA"/>
    <property type="match status" value="1"/>
</dbReference>
<dbReference type="AlphaFoldDB" id="A0A9X2YEU6"/>
<evidence type="ECO:0000256" key="2">
    <source>
        <dbReference type="SAM" id="MobiDB-lite"/>
    </source>
</evidence>
<dbReference type="InterPro" id="IPR010982">
    <property type="entry name" value="Lambda_DNA-bd_dom_sf"/>
</dbReference>
<evidence type="ECO:0000313" key="6">
    <source>
        <dbReference type="Proteomes" id="UP001140272"/>
    </source>
</evidence>
<dbReference type="InterPro" id="IPR050923">
    <property type="entry name" value="Cell_Proc_Reg/RNA_Proc"/>
</dbReference>
<feature type="domain" description="FHA" evidence="3">
    <location>
        <begin position="35"/>
        <end position="84"/>
    </location>
</feature>
<evidence type="ECO:0000259" key="3">
    <source>
        <dbReference type="PROSITE" id="PS50006"/>
    </source>
</evidence>
<feature type="region of interest" description="Disordered" evidence="2">
    <location>
        <begin position="109"/>
        <end position="136"/>
    </location>
</feature>
<sequence length="372" mass="39595">MSGPTESGTPATRLPAVQIAVAGKTMTAQADAGAVVIGREEPAHIRVPIPSLSRVHVRIEPADGHWVITDAGSKHGTFLDGRRIDSVAVEQVTSVRLGDPAGIEVTVAPAEHSHSDPSESLETGEDTAADVEQPADPDIARAGLAVMERREQLGFSQRRLAEDRVVSQTQLVKLERGTHWPRPGTLAKIESYLRWPPGTIARIRGGELAPDDDDTTEVLSPTVQVAVLIDASEIALHGVLRRVAQLPPTDSATFTSDISALLAELRRLERTITTAARTTTHRPELLGLLGHIRAARQDMLRAATRAPGATLGQRLATARLHHHLSAAEVATHCNITIEEVDAAEAEQPVRAPVTAALELLVAGLTGAGATRR</sequence>
<dbReference type="EMBL" id="JACKRN010000638">
    <property type="protein sequence ID" value="MCV7071990.1"/>
    <property type="molecule type" value="Genomic_DNA"/>
</dbReference>
<dbReference type="PANTHER" id="PTHR23308">
    <property type="entry name" value="NUCLEAR INHIBITOR OF PROTEIN PHOSPHATASE-1"/>
    <property type="match status" value="1"/>
</dbReference>
<dbReference type="Proteomes" id="UP001140272">
    <property type="component" value="Unassembled WGS sequence"/>
</dbReference>
<dbReference type="GO" id="GO:0003677">
    <property type="term" value="F:DNA binding"/>
    <property type="evidence" value="ECO:0007669"/>
    <property type="project" value="InterPro"/>
</dbReference>
<protein>
    <submittedName>
        <fullName evidence="5">FHA domain-containing protein</fullName>
    </submittedName>
</protein>
<dbReference type="SUPFAM" id="SSF47413">
    <property type="entry name" value="lambda repressor-like DNA-binding domains"/>
    <property type="match status" value="1"/>
</dbReference>
<dbReference type="InterPro" id="IPR000253">
    <property type="entry name" value="FHA_dom"/>
</dbReference>
<dbReference type="InterPro" id="IPR008984">
    <property type="entry name" value="SMAD_FHA_dom_sf"/>
</dbReference>
<dbReference type="CDD" id="cd00093">
    <property type="entry name" value="HTH_XRE"/>
    <property type="match status" value="1"/>
</dbReference>
<evidence type="ECO:0000313" key="5">
    <source>
        <dbReference type="EMBL" id="MCV7071990.1"/>
    </source>
</evidence>
<feature type="compositionally biased region" description="Acidic residues" evidence="2">
    <location>
        <begin position="122"/>
        <end position="135"/>
    </location>
</feature>
<dbReference type="InterPro" id="IPR001387">
    <property type="entry name" value="Cro/C1-type_HTH"/>
</dbReference>
<dbReference type="Gene3D" id="2.60.200.20">
    <property type="match status" value="1"/>
</dbReference>
<comment type="caution">
    <text evidence="5">The sequence shown here is derived from an EMBL/GenBank/DDBJ whole genome shotgun (WGS) entry which is preliminary data.</text>
</comment>
<dbReference type="SMART" id="SM00530">
    <property type="entry name" value="HTH_XRE"/>
    <property type="match status" value="1"/>
</dbReference>
<accession>A0A9X2YEU6</accession>
<proteinExistence type="predicted"/>
<evidence type="ECO:0000259" key="4">
    <source>
        <dbReference type="PROSITE" id="PS50943"/>
    </source>
</evidence>
<reference evidence="5" key="1">
    <citation type="submission" date="2020-07" db="EMBL/GenBank/DDBJ databases">
        <authorList>
            <person name="Pettersson B.M.F."/>
            <person name="Behra P.R.K."/>
            <person name="Ramesh M."/>
            <person name="Das S."/>
            <person name="Dasgupta S."/>
            <person name="Kirsebom L.A."/>
        </authorList>
    </citation>
    <scope>NUCLEOTIDE SEQUENCE</scope>
    <source>
        <strain evidence="5">DSM 45406</strain>
    </source>
</reference>
<evidence type="ECO:0000256" key="1">
    <source>
        <dbReference type="ARBA" id="ARBA00022553"/>
    </source>
</evidence>
<gene>
    <name evidence="5" type="ORF">H7H73_18010</name>
</gene>
<feature type="domain" description="HTH cro/C1-type" evidence="4">
    <location>
        <begin position="148"/>
        <end position="200"/>
    </location>
</feature>
<dbReference type="PROSITE" id="PS50943">
    <property type="entry name" value="HTH_CROC1"/>
    <property type="match status" value="1"/>
</dbReference>
<dbReference type="Gene3D" id="1.10.260.40">
    <property type="entry name" value="lambda repressor-like DNA-binding domains"/>
    <property type="match status" value="1"/>
</dbReference>
<dbReference type="SUPFAM" id="SSF49879">
    <property type="entry name" value="SMAD/FHA domain"/>
    <property type="match status" value="1"/>
</dbReference>
<dbReference type="Pfam" id="PF01381">
    <property type="entry name" value="HTH_3"/>
    <property type="match status" value="1"/>
</dbReference>
<dbReference type="Pfam" id="PF00498">
    <property type="entry name" value="FHA"/>
    <property type="match status" value="1"/>
</dbReference>
<reference evidence="5" key="2">
    <citation type="journal article" date="2022" name="BMC Genomics">
        <title>Comparative genome analysis of mycobacteria focusing on tRNA and non-coding RNA.</title>
        <authorList>
            <person name="Behra P.R.K."/>
            <person name="Pettersson B.M.F."/>
            <person name="Ramesh M."/>
            <person name="Das S."/>
            <person name="Dasgupta S."/>
            <person name="Kirsebom L.A."/>
        </authorList>
    </citation>
    <scope>NUCLEOTIDE SEQUENCE</scope>
    <source>
        <strain evidence="5">DSM 45406</strain>
    </source>
</reference>